<name>A0AAU7Z3M6_9BACT</name>
<gene>
    <name evidence="1" type="ORF">RBB81_06210</name>
</gene>
<accession>A0AAU7Z3M6</accession>
<dbReference type="RefSeq" id="WP_353073091.1">
    <property type="nucleotide sequence ID" value="NZ_CP132938.1"/>
</dbReference>
<reference evidence="1" key="1">
    <citation type="submission" date="2023-08" db="EMBL/GenBank/DDBJ databases">
        <authorList>
            <person name="Messyasz A."/>
            <person name="Mannisto M.K."/>
            <person name="Kerkhof L.J."/>
            <person name="Haggblom M."/>
        </authorList>
    </citation>
    <scope>NUCLEOTIDE SEQUENCE</scope>
    <source>
        <strain evidence="1">M8UP39</strain>
    </source>
</reference>
<evidence type="ECO:0008006" key="2">
    <source>
        <dbReference type="Google" id="ProtNLM"/>
    </source>
</evidence>
<protein>
    <recommendedName>
        <fullName evidence="2">SGNH/GDSL hydrolase family protein</fullName>
    </recommendedName>
</protein>
<organism evidence="1">
    <name type="scientific">Tunturiibacter gelidiferens</name>
    <dbReference type="NCBI Taxonomy" id="3069689"/>
    <lineage>
        <taxon>Bacteria</taxon>
        <taxon>Pseudomonadati</taxon>
        <taxon>Acidobacteriota</taxon>
        <taxon>Terriglobia</taxon>
        <taxon>Terriglobales</taxon>
        <taxon>Acidobacteriaceae</taxon>
        <taxon>Tunturiibacter</taxon>
    </lineage>
</organism>
<evidence type="ECO:0000313" key="1">
    <source>
        <dbReference type="EMBL" id="XCB23512.1"/>
    </source>
</evidence>
<proteinExistence type="predicted"/>
<dbReference type="KEGG" id="tgi:RBB81_06210"/>
<dbReference type="EMBL" id="CP132938">
    <property type="protein sequence ID" value="XCB23512.1"/>
    <property type="molecule type" value="Genomic_DNA"/>
</dbReference>
<reference evidence="1" key="2">
    <citation type="journal article" date="2024" name="Environ. Microbiol.">
        <title>Genome analysis and description of Tunturibacter gen. nov. expands the diversity of Terriglobia in tundra soils.</title>
        <authorList>
            <person name="Messyasz A."/>
            <person name="Mannisto M.K."/>
            <person name="Kerkhof L.J."/>
            <person name="Haggblom M.M."/>
        </authorList>
    </citation>
    <scope>NUCLEOTIDE SEQUENCE</scope>
    <source>
        <strain evidence="1">M8UP39</strain>
    </source>
</reference>
<dbReference type="AlphaFoldDB" id="A0AAU7Z3M6"/>
<sequence>MASSISSSSVVHDIVREPLPSGLRLTAADRPGVAQPVPERDIPDQPWRAMSLVVLVLVILFTSLWEWKMRRLELVPGDSSGTYDRWAELRRQVDKRDVPVAIISDSRLLYDTDLDRTVQLTGVRPLQLGIAGGSALPILEDIADDPHFKGLAIVGMAESVYFDTVYSVTRPKKALALSRWESPSNRASFVIQRVISPRLAMLDDSYQLSTLIFQLDPDWRRGVKGPYHDVWKVGEMGAGGQAWIWRRLEHDRRLSDHARTVWHEHFQPFPVKDENVQAILARTKIAVDKIRARGGDVVFVRPPSAPDMRAVEDKHIPRARGWDPLLAYTHTNGIHIDDLPKVQNLTLPESSHLSHACATVFTDAYIRVLAQQTSLLHLKSDLPPTLSTRDCVPSAVASTD</sequence>